<dbReference type="AlphaFoldDB" id="A0A811UAJ0"/>
<name>A0A811UAJ0_CERCA</name>
<feature type="transmembrane region" description="Helical" evidence="1">
    <location>
        <begin position="128"/>
        <end position="159"/>
    </location>
</feature>
<feature type="transmembrane region" description="Helical" evidence="1">
    <location>
        <begin position="12"/>
        <end position="32"/>
    </location>
</feature>
<protein>
    <submittedName>
        <fullName evidence="2">(Mediterranean fruit fly) hypothetical protein</fullName>
    </submittedName>
</protein>
<gene>
    <name evidence="2" type="ORF">CCAP1982_LOCUS4552</name>
</gene>
<proteinExistence type="predicted"/>
<evidence type="ECO:0000313" key="3">
    <source>
        <dbReference type="Proteomes" id="UP000606786"/>
    </source>
</evidence>
<evidence type="ECO:0000313" key="2">
    <source>
        <dbReference type="EMBL" id="CAD6995851.1"/>
    </source>
</evidence>
<evidence type="ECO:0000256" key="1">
    <source>
        <dbReference type="SAM" id="Phobius"/>
    </source>
</evidence>
<reference evidence="2" key="1">
    <citation type="submission" date="2020-11" db="EMBL/GenBank/DDBJ databases">
        <authorList>
            <person name="Whitehead M."/>
        </authorList>
    </citation>
    <scope>NUCLEOTIDE SEQUENCE</scope>
    <source>
        <strain evidence="2">EGII</strain>
    </source>
</reference>
<keyword evidence="3" id="KW-1185">Reference proteome</keyword>
<accession>A0A811UAJ0</accession>
<comment type="caution">
    <text evidence="2">The sequence shown here is derived from an EMBL/GenBank/DDBJ whole genome shotgun (WGS) entry which is preliminary data.</text>
</comment>
<dbReference type="Proteomes" id="UP000606786">
    <property type="component" value="Unassembled WGS sequence"/>
</dbReference>
<keyword evidence="1" id="KW-0472">Membrane</keyword>
<organism evidence="2 3">
    <name type="scientific">Ceratitis capitata</name>
    <name type="common">Mediterranean fruit fly</name>
    <name type="synonym">Tephritis capitata</name>
    <dbReference type="NCBI Taxonomy" id="7213"/>
    <lineage>
        <taxon>Eukaryota</taxon>
        <taxon>Metazoa</taxon>
        <taxon>Ecdysozoa</taxon>
        <taxon>Arthropoda</taxon>
        <taxon>Hexapoda</taxon>
        <taxon>Insecta</taxon>
        <taxon>Pterygota</taxon>
        <taxon>Neoptera</taxon>
        <taxon>Endopterygota</taxon>
        <taxon>Diptera</taxon>
        <taxon>Brachycera</taxon>
        <taxon>Muscomorpha</taxon>
        <taxon>Tephritoidea</taxon>
        <taxon>Tephritidae</taxon>
        <taxon>Ceratitis</taxon>
        <taxon>Ceratitis</taxon>
    </lineage>
</organism>
<sequence>MKVKNDKKCRLVATNSVSCSYLFSFFIFFYFFSYCCRAGQPFFSPAGHVELYDRLAALTANEKAKHKQTLYRRMYTSIYVCRFVHVQICIPYTQSRHLAGGGSGGGSAMAQRLSICTNKQFFSIYQQLFAFFFMSAAFFIVVFFVLLICGVLFCALSVASQSLCVIRNNNNNNNNNNM</sequence>
<keyword evidence="1" id="KW-0812">Transmembrane</keyword>
<dbReference type="EMBL" id="CAJHJT010000001">
    <property type="protein sequence ID" value="CAD6995851.1"/>
    <property type="molecule type" value="Genomic_DNA"/>
</dbReference>
<keyword evidence="1" id="KW-1133">Transmembrane helix</keyword>